<dbReference type="Proteomes" id="UP001196873">
    <property type="component" value="Unassembled WGS sequence"/>
</dbReference>
<dbReference type="RefSeq" id="WP_219428734.1">
    <property type="nucleotide sequence ID" value="NZ_JAHXRF010000002.1"/>
</dbReference>
<dbReference type="AlphaFoldDB" id="A0AAW4NR56"/>
<dbReference type="EMBL" id="JAHXRF010000002">
    <property type="protein sequence ID" value="MBW4864752.1"/>
    <property type="molecule type" value="Genomic_DNA"/>
</dbReference>
<proteinExistence type="predicted"/>
<comment type="caution">
    <text evidence="1">The sequence shown here is derived from an EMBL/GenBank/DDBJ whole genome shotgun (WGS) entry which is preliminary data.</text>
</comment>
<gene>
    <name evidence="1" type="ORF">KZY68_01695</name>
</gene>
<sequence>MFPTNHTLTQGSLHYRLATLGYQKHNTYGVETFFLYSCSRFLTFEFMAVCA</sequence>
<evidence type="ECO:0000313" key="1">
    <source>
        <dbReference type="EMBL" id="MBW4864752.1"/>
    </source>
</evidence>
<name>A0AAW4NR56_9BACT</name>
<evidence type="ECO:0000313" key="2">
    <source>
        <dbReference type="Proteomes" id="UP001196873"/>
    </source>
</evidence>
<accession>A0AAW4NR56</accession>
<reference evidence="1" key="1">
    <citation type="submission" date="2021-07" db="EMBL/GenBank/DDBJ databases">
        <title>Genomic diversity and antimicrobial resistance of Prevotella spp. isolated from chronic lung disease airways.</title>
        <authorList>
            <person name="Webb K.A."/>
            <person name="Olagoke O.S."/>
            <person name="Baird T."/>
            <person name="Neill J."/>
            <person name="Pham A."/>
            <person name="Wells T.J."/>
            <person name="Ramsay K.A."/>
            <person name="Bell S.C."/>
            <person name="Sarovich D.S."/>
            <person name="Price E.P."/>
        </authorList>
    </citation>
    <scope>NUCLEOTIDE SEQUENCE</scope>
    <source>
        <strain evidence="1">SCHI0047.S.3</strain>
    </source>
</reference>
<protein>
    <submittedName>
        <fullName evidence="1">Uncharacterized protein</fullName>
    </submittedName>
</protein>
<organism evidence="1 2">
    <name type="scientific">Segatella salivae</name>
    <dbReference type="NCBI Taxonomy" id="228604"/>
    <lineage>
        <taxon>Bacteria</taxon>
        <taxon>Pseudomonadati</taxon>
        <taxon>Bacteroidota</taxon>
        <taxon>Bacteroidia</taxon>
        <taxon>Bacteroidales</taxon>
        <taxon>Prevotellaceae</taxon>
        <taxon>Segatella</taxon>
    </lineage>
</organism>